<dbReference type="Proteomes" id="UP001524318">
    <property type="component" value="Unassembled WGS sequence"/>
</dbReference>
<dbReference type="RefSeq" id="WP_141141262.1">
    <property type="nucleotide sequence ID" value="NZ_JANCLV010000001.1"/>
</dbReference>
<proteinExistence type="predicted"/>
<gene>
    <name evidence="2" type="ORF">NFC73_00955</name>
</gene>
<keyword evidence="1" id="KW-0812">Transmembrane</keyword>
<evidence type="ECO:0000313" key="2">
    <source>
        <dbReference type="EMBL" id="MCP8998307.1"/>
    </source>
</evidence>
<dbReference type="EMBL" id="JANCLV010000001">
    <property type="protein sequence ID" value="MCP8998307.1"/>
    <property type="molecule type" value="Genomic_DNA"/>
</dbReference>
<name>A0ABT1LIS1_9MICC</name>
<organism evidence="2 3">
    <name type="scientific">Pseudarthrobacter humi</name>
    <dbReference type="NCBI Taxonomy" id="2952523"/>
    <lineage>
        <taxon>Bacteria</taxon>
        <taxon>Bacillati</taxon>
        <taxon>Actinomycetota</taxon>
        <taxon>Actinomycetes</taxon>
        <taxon>Micrococcales</taxon>
        <taxon>Micrococcaceae</taxon>
        <taxon>Pseudarthrobacter</taxon>
    </lineage>
</organism>
<keyword evidence="1" id="KW-1133">Transmembrane helix</keyword>
<evidence type="ECO:0000256" key="1">
    <source>
        <dbReference type="SAM" id="Phobius"/>
    </source>
</evidence>
<feature type="transmembrane region" description="Helical" evidence="1">
    <location>
        <begin position="32"/>
        <end position="58"/>
    </location>
</feature>
<reference evidence="2 3" key="1">
    <citation type="submission" date="2022-06" db="EMBL/GenBank/DDBJ databases">
        <title>Pseudarthrobacter sp. strain RMG13 Genome sequencing and assembly.</title>
        <authorList>
            <person name="Kim I."/>
        </authorList>
    </citation>
    <scope>NUCLEOTIDE SEQUENCE [LARGE SCALE GENOMIC DNA]</scope>
    <source>
        <strain evidence="2 3">RMG13</strain>
    </source>
</reference>
<comment type="caution">
    <text evidence="2">The sequence shown here is derived from an EMBL/GenBank/DDBJ whole genome shotgun (WGS) entry which is preliminary data.</text>
</comment>
<accession>A0ABT1LIS1</accession>
<keyword evidence="3" id="KW-1185">Reference proteome</keyword>
<keyword evidence="1" id="KW-0472">Membrane</keyword>
<evidence type="ECO:0000313" key="3">
    <source>
        <dbReference type="Proteomes" id="UP001524318"/>
    </source>
</evidence>
<protein>
    <submittedName>
        <fullName evidence="2">Uncharacterized protein</fullName>
    </submittedName>
</protein>
<sequence length="81" mass="9054">MGTALQLMIPGGAVIEADIKRRFDESLVRFDAWYLVAVAILIVVGGAVLLGMAAWCVIFQNKRFSGRFYFNNGFEVFMECV</sequence>